<gene>
    <name evidence="2" type="ORF">PAXRUDRAFT_131664</name>
</gene>
<organism evidence="2 3">
    <name type="scientific">Paxillus rubicundulus Ve08.2h10</name>
    <dbReference type="NCBI Taxonomy" id="930991"/>
    <lineage>
        <taxon>Eukaryota</taxon>
        <taxon>Fungi</taxon>
        <taxon>Dikarya</taxon>
        <taxon>Basidiomycota</taxon>
        <taxon>Agaricomycotina</taxon>
        <taxon>Agaricomycetes</taxon>
        <taxon>Agaricomycetidae</taxon>
        <taxon>Boletales</taxon>
        <taxon>Paxilineae</taxon>
        <taxon>Paxillaceae</taxon>
        <taxon>Paxillus</taxon>
    </lineage>
</organism>
<dbReference type="OrthoDB" id="1715602at2759"/>
<feature type="chain" id="PRO_5002208953" evidence="1">
    <location>
        <begin position="26"/>
        <end position="50"/>
    </location>
</feature>
<feature type="signal peptide" evidence="1">
    <location>
        <begin position="1"/>
        <end position="25"/>
    </location>
</feature>
<proteinExistence type="predicted"/>
<dbReference type="EMBL" id="KN824854">
    <property type="protein sequence ID" value="KIK99619.1"/>
    <property type="molecule type" value="Genomic_DNA"/>
</dbReference>
<evidence type="ECO:0000313" key="2">
    <source>
        <dbReference type="EMBL" id="KIK99619.1"/>
    </source>
</evidence>
<dbReference type="Proteomes" id="UP000054538">
    <property type="component" value="Unassembled WGS sequence"/>
</dbReference>
<protein>
    <submittedName>
        <fullName evidence="2">Uncharacterized protein</fullName>
    </submittedName>
</protein>
<keyword evidence="3" id="KW-1185">Reference proteome</keyword>
<dbReference type="HOGENOM" id="CLU_009123_11_0_1"/>
<evidence type="ECO:0000256" key="1">
    <source>
        <dbReference type="SAM" id="SignalP"/>
    </source>
</evidence>
<reference evidence="2 3" key="1">
    <citation type="submission" date="2014-04" db="EMBL/GenBank/DDBJ databases">
        <authorList>
            <consortium name="DOE Joint Genome Institute"/>
            <person name="Kuo A."/>
            <person name="Kohler A."/>
            <person name="Jargeat P."/>
            <person name="Nagy L.G."/>
            <person name="Floudas D."/>
            <person name="Copeland A."/>
            <person name="Barry K.W."/>
            <person name="Cichocki N."/>
            <person name="Veneault-Fourrey C."/>
            <person name="LaButti K."/>
            <person name="Lindquist E.A."/>
            <person name="Lipzen A."/>
            <person name="Lundell T."/>
            <person name="Morin E."/>
            <person name="Murat C."/>
            <person name="Sun H."/>
            <person name="Tunlid A."/>
            <person name="Henrissat B."/>
            <person name="Grigoriev I.V."/>
            <person name="Hibbett D.S."/>
            <person name="Martin F."/>
            <person name="Nordberg H.P."/>
            <person name="Cantor M.N."/>
            <person name="Hua S.X."/>
        </authorList>
    </citation>
    <scope>NUCLEOTIDE SEQUENCE [LARGE SCALE GENOMIC DNA]</scope>
    <source>
        <strain evidence="2 3">Ve08.2h10</strain>
    </source>
</reference>
<feature type="non-terminal residue" evidence="2">
    <location>
        <position position="1"/>
    </location>
</feature>
<sequence>ILLSHVCNWLSAQTIWALLCPKSWCQLDLVKDADVRKIAAMDDIEGKEEV</sequence>
<dbReference type="AlphaFoldDB" id="A0A0D0E9P4"/>
<accession>A0A0D0E9P4</accession>
<dbReference type="InParanoid" id="A0A0D0E9P4"/>
<evidence type="ECO:0000313" key="3">
    <source>
        <dbReference type="Proteomes" id="UP000054538"/>
    </source>
</evidence>
<reference evidence="3" key="2">
    <citation type="submission" date="2015-01" db="EMBL/GenBank/DDBJ databases">
        <title>Evolutionary Origins and Diversification of the Mycorrhizal Mutualists.</title>
        <authorList>
            <consortium name="DOE Joint Genome Institute"/>
            <consortium name="Mycorrhizal Genomics Consortium"/>
            <person name="Kohler A."/>
            <person name="Kuo A."/>
            <person name="Nagy L.G."/>
            <person name="Floudas D."/>
            <person name="Copeland A."/>
            <person name="Barry K.W."/>
            <person name="Cichocki N."/>
            <person name="Veneault-Fourrey C."/>
            <person name="LaButti K."/>
            <person name="Lindquist E.A."/>
            <person name="Lipzen A."/>
            <person name="Lundell T."/>
            <person name="Morin E."/>
            <person name="Murat C."/>
            <person name="Riley R."/>
            <person name="Ohm R."/>
            <person name="Sun H."/>
            <person name="Tunlid A."/>
            <person name="Henrissat B."/>
            <person name="Grigoriev I.V."/>
            <person name="Hibbett D.S."/>
            <person name="Martin F."/>
        </authorList>
    </citation>
    <scope>NUCLEOTIDE SEQUENCE [LARGE SCALE GENOMIC DNA]</scope>
    <source>
        <strain evidence="3">Ve08.2h10</strain>
    </source>
</reference>
<name>A0A0D0E9P4_9AGAM</name>
<keyword evidence="1" id="KW-0732">Signal</keyword>